<evidence type="ECO:0000313" key="5">
    <source>
        <dbReference type="Proteomes" id="UP000017861"/>
    </source>
</evidence>
<dbReference type="Proteomes" id="UP000017861">
    <property type="component" value="Unassembled WGS sequence"/>
</dbReference>
<dbReference type="InterPro" id="IPR011990">
    <property type="entry name" value="TPR-like_helical_dom_sf"/>
</dbReference>
<feature type="compositionally biased region" description="Basic and acidic residues" evidence="2">
    <location>
        <begin position="799"/>
        <end position="809"/>
    </location>
</feature>
<feature type="repeat" description="TPR" evidence="1">
    <location>
        <begin position="698"/>
        <end position="731"/>
    </location>
</feature>
<dbReference type="Pfam" id="PF13432">
    <property type="entry name" value="TPR_16"/>
    <property type="match status" value="1"/>
</dbReference>
<keyword evidence="3" id="KW-1133">Transmembrane helix</keyword>
<feature type="compositionally biased region" description="Basic and acidic residues" evidence="2">
    <location>
        <begin position="837"/>
        <end position="858"/>
    </location>
</feature>
<feature type="repeat" description="TPR" evidence="1">
    <location>
        <begin position="316"/>
        <end position="349"/>
    </location>
</feature>
<proteinExistence type="predicted"/>
<keyword evidence="4" id="KW-0966">Cell projection</keyword>
<dbReference type="Pfam" id="PF13181">
    <property type="entry name" value="TPR_8"/>
    <property type="match status" value="2"/>
</dbReference>
<dbReference type="GO" id="GO:0097730">
    <property type="term" value="C:non-motile cilium"/>
    <property type="evidence" value="ECO:0007669"/>
    <property type="project" value="TreeGrafter"/>
</dbReference>
<gene>
    <name evidence="4" type="ORF">TCDM_08032</name>
</gene>
<dbReference type="GO" id="GO:0005814">
    <property type="term" value="C:centriole"/>
    <property type="evidence" value="ECO:0007669"/>
    <property type="project" value="TreeGrafter"/>
</dbReference>
<feature type="region of interest" description="Disordered" evidence="2">
    <location>
        <begin position="799"/>
        <end position="869"/>
    </location>
</feature>
<dbReference type="GO" id="GO:0042073">
    <property type="term" value="P:intraciliary transport"/>
    <property type="evidence" value="ECO:0007669"/>
    <property type="project" value="TreeGrafter"/>
</dbReference>
<dbReference type="SMART" id="SM00028">
    <property type="entry name" value="TPR"/>
    <property type="match status" value="9"/>
</dbReference>
<feature type="compositionally biased region" description="Acidic residues" evidence="2">
    <location>
        <begin position="859"/>
        <end position="869"/>
    </location>
</feature>
<dbReference type="OrthoDB" id="243955at2759"/>
<comment type="caution">
    <text evidence="4">The sequence shown here is derived from an EMBL/GenBank/DDBJ whole genome shotgun (WGS) entry which is preliminary data.</text>
</comment>
<dbReference type="GO" id="GO:0097546">
    <property type="term" value="C:ciliary base"/>
    <property type="evidence" value="ECO:0007669"/>
    <property type="project" value="TreeGrafter"/>
</dbReference>
<keyword evidence="4" id="KW-0282">Flagellum</keyword>
<feature type="transmembrane region" description="Helical" evidence="3">
    <location>
        <begin position="23"/>
        <end position="42"/>
    </location>
</feature>
<accession>V5B8M5</accession>
<dbReference type="GO" id="GO:0036064">
    <property type="term" value="C:ciliary basal body"/>
    <property type="evidence" value="ECO:0007669"/>
    <property type="project" value="TreeGrafter"/>
</dbReference>
<feature type="repeat" description="TPR" evidence="1">
    <location>
        <begin position="564"/>
        <end position="597"/>
    </location>
</feature>
<name>V5B8M5_TRYCR</name>
<dbReference type="EMBL" id="AYLP01000104">
    <property type="protein sequence ID" value="ESS64004.1"/>
    <property type="molecule type" value="Genomic_DNA"/>
</dbReference>
<dbReference type="SUPFAM" id="SSF48452">
    <property type="entry name" value="TPR-like"/>
    <property type="match status" value="3"/>
</dbReference>
<dbReference type="GO" id="GO:1905515">
    <property type="term" value="P:non-motile cilium assembly"/>
    <property type="evidence" value="ECO:0007669"/>
    <property type="project" value="TreeGrafter"/>
</dbReference>
<dbReference type="InterPro" id="IPR019734">
    <property type="entry name" value="TPR_rpt"/>
</dbReference>
<sequence length="869" mass="99011">MYVCMYIAFSFRTFFSFIWKKKILYIFPCSRFVFIYFLFGFGSRGHGRLKPVSLPQRGWGIGVSTTFGLYTFTKVNFFFFTASKAMEFASNDGAEEDLYAAFEPESENAFTASPRNYVSETHEVGGGGAVNPLMQAPPSRWGATSIGSAWGVPGSRVGTMGGGVGAARPMTSNRGVGFNAAFTQFNNGAIFDPAGQGRTAMAMGPAPPLKKRGENSPEEQCAEVEKLIHKLIEESAMLALQKDYGSALEKAKEASKKERQLCKQREQLGLADQINADLTYAVHFNLAVQYQNHQLYTDALNTYSLILRNLQFSQAARLRINMGNIHVAQGRYLLAIKMYRLTLDETPTASRELRHRLLRSIGNAFVKLGQYRDAVASYEAIMEGNGDVNAGFNLLLCYYALGEPEKMKRTFQKLLNCKPVGIEDEDDIDEKKDVLVDDALCKKIKEDRSHFLNCIMTAARLIAPVIEKDWRAGYDYLIERLRHYEMRDSTSHVASELEMCKCLYYLKHKSYKESIDGLKAFEKKDKLLRARAATNLAYLYFLEGDHENGEKYSDMSLESNRYNARALVNKGNFLFMKGSYEKAKVYYNDALAVEADNIEAIYNLGLTAKRLGLYEEALKMFKRVQSLVDSHEVMYQIADINDLVGNPNALEWFNRLIGRVPTDPNILARMGSLYAREGDDSQAFHYYLEAYRYYQVNMDVISWLGAYFVKNEIYDKAIQFFERASQIQPLEVKWQLMVASCHRRRGDYIQAKRLYEAVHRKYPENMECLRYLVHLCKDAGLIEEANEWFKKIKKLEQRQQEETDEGGYRDEDEEPKGGTHAAAGRRAVSALTNRVGDMMREDELDEPRISLSEEKPTHEDDDEIDLPGI</sequence>
<dbReference type="PANTHER" id="PTHR44117">
    <property type="entry name" value="INTRAFLAGELLAR TRANSPORT PROTEIN 88 HOMOLOG"/>
    <property type="match status" value="1"/>
</dbReference>
<keyword evidence="3" id="KW-0472">Membrane</keyword>
<reference evidence="4 5" key="1">
    <citation type="journal article" date="2014" name="Genome Announc.">
        <title>Trypanosoma cruzi Clone Dm28c Draft Genome Sequence.</title>
        <authorList>
            <person name="Grisard E.C."/>
            <person name="Teixeira S.M."/>
            <person name="de Almeida L.G."/>
            <person name="Stoco P.H."/>
            <person name="Gerber A.L."/>
            <person name="Talavera-Lopez C."/>
            <person name="Lima O.C."/>
            <person name="Andersson B."/>
            <person name="de Vasconcelos A.T."/>
        </authorList>
    </citation>
    <scope>NUCLEOTIDE SEQUENCE [LARGE SCALE GENOMIC DNA]</scope>
    <source>
        <strain evidence="4 5">Dm28c</strain>
    </source>
</reference>
<keyword evidence="1" id="KW-0802">TPR repeat</keyword>
<dbReference type="GO" id="GO:0019894">
    <property type="term" value="F:kinesin binding"/>
    <property type="evidence" value="ECO:0007669"/>
    <property type="project" value="TreeGrafter"/>
</dbReference>
<dbReference type="PANTHER" id="PTHR44117:SF1">
    <property type="entry name" value="INTRAFLAGELLAR TRANSPORT PROTEIN 88 HOMOLOG"/>
    <property type="match status" value="1"/>
</dbReference>
<dbReference type="Gene3D" id="1.25.40.10">
    <property type="entry name" value="Tetratricopeptide repeat domain"/>
    <property type="match status" value="3"/>
</dbReference>
<dbReference type="FunFam" id="1.25.40.10:FF:001044">
    <property type="entry name" value="Intraflagellar transport protein IFT88, putative"/>
    <property type="match status" value="1"/>
</dbReference>
<keyword evidence="3" id="KW-0812">Transmembrane</keyword>
<evidence type="ECO:0000313" key="4">
    <source>
        <dbReference type="EMBL" id="ESS64004.1"/>
    </source>
</evidence>
<evidence type="ECO:0000256" key="2">
    <source>
        <dbReference type="SAM" id="MobiDB-lite"/>
    </source>
</evidence>
<dbReference type="PROSITE" id="PS50005">
    <property type="entry name" value="TPR"/>
    <property type="match status" value="4"/>
</dbReference>
<dbReference type="VEuPathDB" id="TriTrypDB:TCDM_08032"/>
<feature type="repeat" description="TPR" evidence="1">
    <location>
        <begin position="598"/>
        <end position="631"/>
    </location>
</feature>
<dbReference type="AlphaFoldDB" id="V5B8M5"/>
<keyword evidence="4" id="KW-0969">Cilium</keyword>
<evidence type="ECO:0000256" key="1">
    <source>
        <dbReference type="PROSITE-ProRule" id="PRU00339"/>
    </source>
</evidence>
<evidence type="ECO:0000256" key="3">
    <source>
        <dbReference type="SAM" id="Phobius"/>
    </source>
</evidence>
<organism evidence="4 5">
    <name type="scientific">Trypanosoma cruzi Dm28c</name>
    <dbReference type="NCBI Taxonomy" id="1416333"/>
    <lineage>
        <taxon>Eukaryota</taxon>
        <taxon>Discoba</taxon>
        <taxon>Euglenozoa</taxon>
        <taxon>Kinetoplastea</taxon>
        <taxon>Metakinetoplastina</taxon>
        <taxon>Trypanosomatida</taxon>
        <taxon>Trypanosomatidae</taxon>
        <taxon>Trypanosoma</taxon>
        <taxon>Schizotrypanum</taxon>
    </lineage>
</organism>
<protein>
    <submittedName>
        <fullName evidence="4">Intraflagellar transport protein IFT88</fullName>
    </submittedName>
</protein>